<dbReference type="RefSeq" id="WP_306727158.1">
    <property type="nucleotide sequence ID" value="NZ_JAVDDT010000001.1"/>
</dbReference>
<reference evidence="1 2" key="1">
    <citation type="submission" date="2023-08" db="EMBL/GenBank/DDBJ databases">
        <title>Whole-genome sequencing of halo(alkali)philic microorganisms from hypersaline lakes.</title>
        <authorList>
            <person name="Sorokin D.Y."/>
            <person name="Abbas B."/>
            <person name="Merkel A.Y."/>
        </authorList>
    </citation>
    <scope>NUCLEOTIDE SEQUENCE [LARGE SCALE GENOMIC DNA]</scope>
    <source>
        <strain evidence="1 2">AB-CW4</strain>
    </source>
</reference>
<name>A0ABU0W3S8_9GAMM</name>
<gene>
    <name evidence="1" type="ORF">RBH19_02160</name>
</gene>
<protein>
    <submittedName>
        <fullName evidence="1">YjfB family protein</fullName>
    </submittedName>
</protein>
<dbReference type="Pfam" id="PF14070">
    <property type="entry name" value="YjfB_motility"/>
    <property type="match status" value="1"/>
</dbReference>
<evidence type="ECO:0000313" key="1">
    <source>
        <dbReference type="EMBL" id="MDQ2068677.1"/>
    </source>
</evidence>
<evidence type="ECO:0000313" key="2">
    <source>
        <dbReference type="Proteomes" id="UP001239019"/>
    </source>
</evidence>
<sequence>MADVSSIAALSTGLSQMQLRAEADVAVLRKAMDAQQAQAAALIESLPDANPVSPASASGSADLTQLLGSLVDVRA</sequence>
<keyword evidence="2" id="KW-1185">Reference proteome</keyword>
<dbReference type="Proteomes" id="UP001239019">
    <property type="component" value="Unassembled WGS sequence"/>
</dbReference>
<accession>A0ABU0W3S8</accession>
<dbReference type="InterPro" id="IPR025906">
    <property type="entry name" value="YjfB_motility"/>
</dbReference>
<dbReference type="EMBL" id="JAVDDT010000001">
    <property type="protein sequence ID" value="MDQ2068677.1"/>
    <property type="molecule type" value="Genomic_DNA"/>
</dbReference>
<comment type="caution">
    <text evidence="1">The sequence shown here is derived from an EMBL/GenBank/DDBJ whole genome shotgun (WGS) entry which is preliminary data.</text>
</comment>
<proteinExistence type="predicted"/>
<organism evidence="1 2">
    <name type="scientific">Natronospira bacteriovora</name>
    <dbReference type="NCBI Taxonomy" id="3069753"/>
    <lineage>
        <taxon>Bacteria</taxon>
        <taxon>Pseudomonadati</taxon>
        <taxon>Pseudomonadota</taxon>
        <taxon>Gammaproteobacteria</taxon>
        <taxon>Natronospirales</taxon>
        <taxon>Natronospiraceae</taxon>
        <taxon>Natronospira</taxon>
    </lineage>
</organism>